<reference evidence="4 5" key="1">
    <citation type="journal article" date="2013" name="Int. J. Syst. Evol. Microbiol.">
        <title>Celerinatantimonas yamalensis sp. nov., a cold-adapted diazotrophic bacterium from a cold permafrost brine.</title>
        <authorList>
            <person name="Shcherbakova V."/>
            <person name="Chuvilskaya N."/>
            <person name="Rivkina E."/>
            <person name="Demidov N."/>
            <person name="Uchaeva V."/>
            <person name="Suetin S."/>
            <person name="Suzina N."/>
            <person name="Gilichinsky D."/>
        </authorList>
    </citation>
    <scope>NUCLEOTIDE SEQUENCE [LARGE SCALE GENOMIC DNA]</scope>
    <source>
        <strain evidence="4 5">C7</strain>
    </source>
</reference>
<dbReference type="SUPFAM" id="SSF54106">
    <property type="entry name" value="LysM domain"/>
    <property type="match status" value="3"/>
</dbReference>
<dbReference type="Gene3D" id="3.10.350.10">
    <property type="entry name" value="LysM domain"/>
    <property type="match status" value="3"/>
</dbReference>
<feature type="domain" description="LysM" evidence="3">
    <location>
        <begin position="477"/>
        <end position="521"/>
    </location>
</feature>
<dbReference type="RefSeq" id="WP_408624716.1">
    <property type="nucleotide sequence ID" value="NZ_JBEQCT010000008.1"/>
</dbReference>
<comment type="caution">
    <text evidence="4">The sequence shown here is derived from an EMBL/GenBank/DDBJ whole genome shotgun (WGS) entry which is preliminary data.</text>
</comment>
<dbReference type="PROSITE" id="PS00922">
    <property type="entry name" value="TRANSGLYCOSYLASE"/>
    <property type="match status" value="1"/>
</dbReference>
<dbReference type="PROSITE" id="PS51782">
    <property type="entry name" value="LYSM"/>
    <property type="match status" value="3"/>
</dbReference>
<feature type="domain" description="LysM" evidence="3">
    <location>
        <begin position="343"/>
        <end position="386"/>
    </location>
</feature>
<dbReference type="InterPro" id="IPR018392">
    <property type="entry name" value="LysM"/>
</dbReference>
<proteinExistence type="inferred from homology"/>
<dbReference type="SUPFAM" id="SSF53955">
    <property type="entry name" value="Lysozyme-like"/>
    <property type="match status" value="1"/>
</dbReference>
<dbReference type="SMART" id="SM00257">
    <property type="entry name" value="LysM"/>
    <property type="match status" value="3"/>
</dbReference>
<gene>
    <name evidence="4" type="ORF">ABUE30_15360</name>
</gene>
<keyword evidence="5" id="KW-1185">Reference proteome</keyword>
<evidence type="ECO:0000256" key="1">
    <source>
        <dbReference type="ARBA" id="ARBA00007734"/>
    </source>
</evidence>
<dbReference type="Pfam" id="PF01476">
    <property type="entry name" value="LysM"/>
    <property type="match status" value="3"/>
</dbReference>
<dbReference type="InterPro" id="IPR008258">
    <property type="entry name" value="Transglycosylase_SLT_dom_1"/>
</dbReference>
<feature type="domain" description="LysM" evidence="3">
    <location>
        <begin position="418"/>
        <end position="462"/>
    </location>
</feature>
<sequence>MRLTLVSLMVIALTGCQTIKFNHSMAPQLPMAKSPASTSDDSANVVSDHEPEQIEKPPAPAPKKIVYNDLWKRLAANMNFDVPLNDRRVQSQLNWFRHHPEYLKRVSVRATPYMYWVVEQLQKRQMPMELALLPIIESAYDPFAYSHGQASGMWQIIPDTATHLGLRRNWWYDGRRDVVASTNAALDYLAWLNKLFDGNWLNAMAAYNSGQGRVLDAIHYNQRHHKQTDFWHLDLPSETEAYVPKLLALSEVIKHPKKYGVQLPNIANHPYLEQVNVGSQIDLALAAKMAHLDLKQLYQLNPGFNRWATDPNGSHKLLIPIENVDQFKTALAQLPANKRVKWKRHQVVSGDTLNKIAYQYHTTTKMISSINHLNTKIIRVGQHLIVPMSVRKPSQYILSETSRLAKLQSRSRPSTIKMHYVVQNGDSLWLIAKKYHLDYHLLAKWNGLSPKDALHTGQNLVLWQKISAKKTGITRRIVYKVRQGDSLDRIAHKFKVQVDDLVKWNDLQHQSYLQPGQKLRVYVDITRLNV</sequence>
<evidence type="ECO:0000256" key="2">
    <source>
        <dbReference type="SAM" id="MobiDB-lite"/>
    </source>
</evidence>
<accession>A0ABW9G9Q6</accession>
<evidence type="ECO:0000259" key="3">
    <source>
        <dbReference type="PROSITE" id="PS51782"/>
    </source>
</evidence>
<name>A0ABW9G9Q6_9GAMM</name>
<dbReference type="InterPro" id="IPR036779">
    <property type="entry name" value="LysM_dom_sf"/>
</dbReference>
<feature type="region of interest" description="Disordered" evidence="2">
    <location>
        <begin position="30"/>
        <end position="59"/>
    </location>
</feature>
<feature type="compositionally biased region" description="Polar residues" evidence="2">
    <location>
        <begin position="35"/>
        <end position="45"/>
    </location>
</feature>
<protein>
    <submittedName>
        <fullName evidence="4">LysM peptidoglycan-binding domain-containing protein</fullName>
    </submittedName>
</protein>
<evidence type="ECO:0000313" key="5">
    <source>
        <dbReference type="Proteomes" id="UP001629953"/>
    </source>
</evidence>
<dbReference type="Proteomes" id="UP001629953">
    <property type="component" value="Unassembled WGS sequence"/>
</dbReference>
<dbReference type="CDD" id="cd00118">
    <property type="entry name" value="LysM"/>
    <property type="match status" value="3"/>
</dbReference>
<dbReference type="Gene3D" id="1.10.530.10">
    <property type="match status" value="1"/>
</dbReference>
<dbReference type="PANTHER" id="PTHR33734">
    <property type="entry name" value="LYSM DOMAIN-CONTAINING GPI-ANCHORED PROTEIN 2"/>
    <property type="match status" value="1"/>
</dbReference>
<dbReference type="InterPro" id="IPR023346">
    <property type="entry name" value="Lysozyme-like_dom_sf"/>
</dbReference>
<organism evidence="4 5">
    <name type="scientific">Celerinatantimonas yamalensis</name>
    <dbReference type="NCBI Taxonomy" id="559956"/>
    <lineage>
        <taxon>Bacteria</taxon>
        <taxon>Pseudomonadati</taxon>
        <taxon>Pseudomonadota</taxon>
        <taxon>Gammaproteobacteria</taxon>
        <taxon>Celerinatantimonadaceae</taxon>
        <taxon>Celerinatantimonas</taxon>
    </lineage>
</organism>
<dbReference type="CDD" id="cd16894">
    <property type="entry name" value="MltD-like"/>
    <property type="match status" value="1"/>
</dbReference>
<dbReference type="PROSITE" id="PS51257">
    <property type="entry name" value="PROKAR_LIPOPROTEIN"/>
    <property type="match status" value="1"/>
</dbReference>
<evidence type="ECO:0000313" key="4">
    <source>
        <dbReference type="EMBL" id="MFM2486416.1"/>
    </source>
</evidence>
<comment type="similarity">
    <text evidence="1">Belongs to the transglycosylase Slt family.</text>
</comment>
<dbReference type="PANTHER" id="PTHR33734:SF22">
    <property type="entry name" value="MEMBRANE-BOUND LYTIC MUREIN TRANSGLYCOSYLASE D"/>
    <property type="match status" value="1"/>
</dbReference>
<dbReference type="Pfam" id="PF01464">
    <property type="entry name" value="SLT"/>
    <property type="match status" value="1"/>
</dbReference>
<dbReference type="InterPro" id="IPR000189">
    <property type="entry name" value="Transglyc_AS"/>
</dbReference>
<dbReference type="EMBL" id="JBEQCT010000008">
    <property type="protein sequence ID" value="MFM2486416.1"/>
    <property type="molecule type" value="Genomic_DNA"/>
</dbReference>